<reference evidence="1" key="1">
    <citation type="submission" date="2014-11" db="EMBL/GenBank/DDBJ databases">
        <authorList>
            <person name="Amaro Gonzalez C."/>
        </authorList>
    </citation>
    <scope>NUCLEOTIDE SEQUENCE</scope>
</reference>
<evidence type="ECO:0000313" key="1">
    <source>
        <dbReference type="EMBL" id="JAH97182.1"/>
    </source>
</evidence>
<dbReference type="AlphaFoldDB" id="A0A0E9X369"/>
<dbReference type="EMBL" id="GBXM01011395">
    <property type="protein sequence ID" value="JAH97182.1"/>
    <property type="molecule type" value="Transcribed_RNA"/>
</dbReference>
<protein>
    <submittedName>
        <fullName evidence="1">Uncharacterized protein</fullName>
    </submittedName>
</protein>
<reference evidence="1" key="2">
    <citation type="journal article" date="2015" name="Fish Shellfish Immunol.">
        <title>Early steps in the European eel (Anguilla anguilla)-Vibrio vulnificus interaction in the gills: Role of the RtxA13 toxin.</title>
        <authorList>
            <person name="Callol A."/>
            <person name="Pajuelo D."/>
            <person name="Ebbesson L."/>
            <person name="Teles M."/>
            <person name="MacKenzie S."/>
            <person name="Amaro C."/>
        </authorList>
    </citation>
    <scope>NUCLEOTIDE SEQUENCE</scope>
</reference>
<name>A0A0E9X369_ANGAN</name>
<proteinExistence type="predicted"/>
<organism evidence="1">
    <name type="scientific">Anguilla anguilla</name>
    <name type="common">European freshwater eel</name>
    <name type="synonym">Muraena anguilla</name>
    <dbReference type="NCBI Taxonomy" id="7936"/>
    <lineage>
        <taxon>Eukaryota</taxon>
        <taxon>Metazoa</taxon>
        <taxon>Chordata</taxon>
        <taxon>Craniata</taxon>
        <taxon>Vertebrata</taxon>
        <taxon>Euteleostomi</taxon>
        <taxon>Actinopterygii</taxon>
        <taxon>Neopterygii</taxon>
        <taxon>Teleostei</taxon>
        <taxon>Anguilliformes</taxon>
        <taxon>Anguillidae</taxon>
        <taxon>Anguilla</taxon>
    </lineage>
</organism>
<accession>A0A0E9X369</accession>
<sequence length="94" mass="11318">MFRKIILNLYCIHTEPSYILYKAMFPPSIFPMTIAFSHFHFNSFLLFQYNRLMMESMCAKLRDWFVPWYVENASAISNEIVQFVDFILSDLFLL</sequence>